<dbReference type="OrthoDB" id="6045058at2759"/>
<dbReference type="Pfam" id="PF00024">
    <property type="entry name" value="PAN_1"/>
    <property type="match status" value="1"/>
</dbReference>
<keyword evidence="3" id="KW-1185">Reference proteome</keyword>
<dbReference type="Proteomes" id="UP000596742">
    <property type="component" value="Unassembled WGS sequence"/>
</dbReference>
<evidence type="ECO:0000313" key="2">
    <source>
        <dbReference type="EMBL" id="VDI35270.1"/>
    </source>
</evidence>
<dbReference type="InterPro" id="IPR003609">
    <property type="entry name" value="Pan_app"/>
</dbReference>
<dbReference type="InterPro" id="IPR016186">
    <property type="entry name" value="C-type_lectin-like/link_sf"/>
</dbReference>
<feature type="domain" description="Apple" evidence="1">
    <location>
        <begin position="25"/>
        <end position="61"/>
    </location>
</feature>
<evidence type="ECO:0000259" key="1">
    <source>
        <dbReference type="Pfam" id="PF00024"/>
    </source>
</evidence>
<protein>
    <recommendedName>
        <fullName evidence="1">Apple domain-containing protein</fullName>
    </recommendedName>
</protein>
<evidence type="ECO:0000313" key="3">
    <source>
        <dbReference type="Proteomes" id="UP000596742"/>
    </source>
</evidence>
<dbReference type="AlphaFoldDB" id="A0A8B6EK68"/>
<dbReference type="SUPFAM" id="SSF56436">
    <property type="entry name" value="C-type lectin-like"/>
    <property type="match status" value="1"/>
</dbReference>
<gene>
    <name evidence="2" type="ORF">MGAL_10B037701</name>
</gene>
<reference evidence="2" key="1">
    <citation type="submission" date="2018-11" db="EMBL/GenBank/DDBJ databases">
        <authorList>
            <person name="Alioto T."/>
            <person name="Alioto T."/>
        </authorList>
    </citation>
    <scope>NUCLEOTIDE SEQUENCE</scope>
</reference>
<accession>A0A8B6EK68</accession>
<name>A0A8B6EK68_MYTGA</name>
<dbReference type="CDD" id="cd00037">
    <property type="entry name" value="CLECT"/>
    <property type="match status" value="1"/>
</dbReference>
<sequence>MNINEQKFELETDTRIVPTNSSIRTLITEHFLECASSCTSIANCYSANYQSVTGQCHMYSAHFPHKETYVGSKTIRKTKLCNGTMGYKYEANVNICYKAFTTAKNHTIAKSICKADGAHLLLINSRQVYDWAVVLMAANDMMHIYFQGEKNDNHPSFVDDEGIELMYFNWTVEHPGTDNFLRTQGETRLMETSSGTFCYEYICQIY</sequence>
<dbReference type="EMBL" id="UYJE01005226">
    <property type="protein sequence ID" value="VDI35270.1"/>
    <property type="molecule type" value="Genomic_DNA"/>
</dbReference>
<dbReference type="Gene3D" id="3.10.100.10">
    <property type="entry name" value="Mannose-Binding Protein A, subunit A"/>
    <property type="match status" value="1"/>
</dbReference>
<dbReference type="InterPro" id="IPR016187">
    <property type="entry name" value="CTDL_fold"/>
</dbReference>
<organism evidence="2 3">
    <name type="scientific">Mytilus galloprovincialis</name>
    <name type="common">Mediterranean mussel</name>
    <dbReference type="NCBI Taxonomy" id="29158"/>
    <lineage>
        <taxon>Eukaryota</taxon>
        <taxon>Metazoa</taxon>
        <taxon>Spiralia</taxon>
        <taxon>Lophotrochozoa</taxon>
        <taxon>Mollusca</taxon>
        <taxon>Bivalvia</taxon>
        <taxon>Autobranchia</taxon>
        <taxon>Pteriomorphia</taxon>
        <taxon>Mytilida</taxon>
        <taxon>Mytiloidea</taxon>
        <taxon>Mytilidae</taxon>
        <taxon>Mytilinae</taxon>
        <taxon>Mytilus</taxon>
    </lineage>
</organism>
<comment type="caution">
    <text evidence="2">The sequence shown here is derived from an EMBL/GenBank/DDBJ whole genome shotgun (WGS) entry which is preliminary data.</text>
</comment>
<proteinExistence type="predicted"/>